<dbReference type="EMBL" id="CAJJDN010000280">
    <property type="protein sequence ID" value="CAD8130345.1"/>
    <property type="molecule type" value="Genomic_DNA"/>
</dbReference>
<protein>
    <submittedName>
        <fullName evidence="1">Uncharacterized protein</fullName>
    </submittedName>
</protein>
<dbReference type="Proteomes" id="UP000692954">
    <property type="component" value="Unassembled WGS sequence"/>
</dbReference>
<dbReference type="PANTHER" id="PTHR33706">
    <property type="entry name" value="MORN VARIANT REPEAT PROTEIN"/>
    <property type="match status" value="1"/>
</dbReference>
<organism evidence="1 2">
    <name type="scientific">Paramecium sonneborni</name>
    <dbReference type="NCBI Taxonomy" id="65129"/>
    <lineage>
        <taxon>Eukaryota</taxon>
        <taxon>Sar</taxon>
        <taxon>Alveolata</taxon>
        <taxon>Ciliophora</taxon>
        <taxon>Intramacronucleata</taxon>
        <taxon>Oligohymenophorea</taxon>
        <taxon>Peniculida</taxon>
        <taxon>Parameciidae</taxon>
        <taxon>Paramecium</taxon>
    </lineage>
</organism>
<reference evidence="1" key="1">
    <citation type="submission" date="2021-01" db="EMBL/GenBank/DDBJ databases">
        <authorList>
            <consortium name="Genoscope - CEA"/>
            <person name="William W."/>
        </authorList>
    </citation>
    <scope>NUCLEOTIDE SEQUENCE</scope>
</reference>
<comment type="caution">
    <text evidence="1">The sequence shown here is derived from an EMBL/GenBank/DDBJ whole genome shotgun (WGS) entry which is preliminary data.</text>
</comment>
<dbReference type="OrthoDB" id="320966at2759"/>
<name>A0A8S1RTF1_9CILI</name>
<gene>
    <name evidence="1" type="ORF">PSON_ATCC_30995.1.T2800002</name>
</gene>
<dbReference type="AlphaFoldDB" id="A0A8S1RTF1"/>
<evidence type="ECO:0000313" key="2">
    <source>
        <dbReference type="Proteomes" id="UP000692954"/>
    </source>
</evidence>
<keyword evidence="2" id="KW-1185">Reference proteome</keyword>
<evidence type="ECO:0000313" key="1">
    <source>
        <dbReference type="EMBL" id="CAD8130345.1"/>
    </source>
</evidence>
<dbReference type="PANTHER" id="PTHR33706:SF1">
    <property type="entry name" value="TPR REPEAT PROTEIN"/>
    <property type="match status" value="1"/>
</dbReference>
<sequence length="134" mass="16120">MNNQNETYLSSQKSIYWPGQIIEKDFVGYNKSMDRMEKIKIQIMITLDQQIIYSQNEDILRVVELHDVLDKPEIFNNMEQIQSLSWQGQYGQNRKKDGKWIAFWNKELLKNVGGYYKEGQKQGLWKDLFLNYMR</sequence>
<proteinExistence type="predicted"/>
<accession>A0A8S1RTF1</accession>